<dbReference type="InterPro" id="IPR011989">
    <property type="entry name" value="ARM-like"/>
</dbReference>
<evidence type="ECO:0000256" key="11">
    <source>
        <dbReference type="PROSITE-ProRule" id="PRU00103"/>
    </source>
</evidence>
<dbReference type="InterPro" id="IPR004155">
    <property type="entry name" value="PBS_lyase_HEAT"/>
</dbReference>
<dbReference type="PANTHER" id="PTHR12697">
    <property type="entry name" value="PBS LYASE HEAT-LIKE PROTEIN"/>
    <property type="match status" value="1"/>
</dbReference>
<dbReference type="EC" id="1.14.99.29" evidence="10"/>
<comment type="function">
    <text evidence="9">Catalyzes the hydroxylation of the N(6)-(4-aminobutyl)-L-lysine intermediate produced by deoxyhypusine synthase/DHPS on a critical lysine of the eukaryotic translation initiation factor 5A/eIF-5A. This is the second step of the post-translational modification of that lysine into an unusual amino acid residue named hypusine. Hypusination is unique to mature eIF-5A factor and is essential for its function.</text>
</comment>
<dbReference type="InterPro" id="IPR021133">
    <property type="entry name" value="HEAT_type_2"/>
</dbReference>
<feature type="repeat" description="HEAT" evidence="11">
    <location>
        <begin position="83"/>
        <end position="123"/>
    </location>
</feature>
<feature type="binding site" evidence="10">
    <location>
        <position position="68"/>
    </location>
    <ligand>
        <name>Fe cation</name>
        <dbReference type="ChEBI" id="CHEBI:24875"/>
        <label>1</label>
    </ligand>
</feature>
<comment type="catalytic activity">
    <reaction evidence="1 10">
        <text>[eIF5A protein]-deoxyhypusine + AH2 + O2 = [eIF5A protein]-hypusine + A + H2O</text>
        <dbReference type="Rhea" id="RHEA:14101"/>
        <dbReference type="Rhea" id="RHEA-COMP:10144"/>
        <dbReference type="Rhea" id="RHEA-COMP:12592"/>
        <dbReference type="ChEBI" id="CHEBI:13193"/>
        <dbReference type="ChEBI" id="CHEBI:15377"/>
        <dbReference type="ChEBI" id="CHEBI:15379"/>
        <dbReference type="ChEBI" id="CHEBI:17499"/>
        <dbReference type="ChEBI" id="CHEBI:82657"/>
        <dbReference type="ChEBI" id="CHEBI:91175"/>
        <dbReference type="EC" id="1.14.99.29"/>
    </reaction>
</comment>
<dbReference type="PROSITE" id="PS50077">
    <property type="entry name" value="HEAT_REPEAT"/>
    <property type="match status" value="1"/>
</dbReference>
<keyword evidence="6 10" id="KW-0408">Iron</keyword>
<keyword evidence="7 10" id="KW-0503">Monooxygenase</keyword>
<dbReference type="SUPFAM" id="SSF48371">
    <property type="entry name" value="ARM repeat"/>
    <property type="match status" value="1"/>
</dbReference>
<feature type="binding site" evidence="10">
    <location>
        <position position="67"/>
    </location>
    <ligand>
        <name>Fe cation</name>
        <dbReference type="ChEBI" id="CHEBI:24875"/>
        <label>1</label>
    </ligand>
</feature>
<proteinExistence type="inferred from homology"/>
<comment type="pathway">
    <text evidence="2 10">Protein modification; eIF5A hypusination.</text>
</comment>
<feature type="region of interest" description="Disordered" evidence="12">
    <location>
        <begin position="148"/>
        <end position="168"/>
    </location>
</feature>
<keyword evidence="4" id="KW-0677">Repeat</keyword>
<protein>
    <recommendedName>
        <fullName evidence="10">Deoxyhypusine hydroxylase</fullName>
        <shortName evidence="10">DOHH</shortName>
        <ecNumber evidence="10">1.14.99.29</ecNumber>
    </recommendedName>
    <alternativeName>
        <fullName evidence="10">Deoxyhypusine dioxygenase</fullName>
    </alternativeName>
    <alternativeName>
        <fullName evidence="10">Deoxyhypusine monooxygenase</fullName>
    </alternativeName>
</protein>
<evidence type="ECO:0000256" key="9">
    <source>
        <dbReference type="ARBA" id="ARBA00045876"/>
    </source>
</evidence>
<dbReference type="GO" id="GO:0019135">
    <property type="term" value="F:deoxyhypusine monooxygenase activity"/>
    <property type="evidence" value="ECO:0007669"/>
    <property type="project" value="UniProtKB-UniRule"/>
</dbReference>
<feature type="binding site" evidence="10">
    <location>
        <position position="228"/>
    </location>
    <ligand>
        <name>Fe cation</name>
        <dbReference type="ChEBI" id="CHEBI:24875"/>
        <label>2</label>
    </ligand>
</feature>
<evidence type="ECO:0000256" key="7">
    <source>
        <dbReference type="ARBA" id="ARBA00023033"/>
    </source>
</evidence>
<feature type="binding site" evidence="10">
    <location>
        <position position="102"/>
    </location>
    <ligand>
        <name>Fe cation</name>
        <dbReference type="ChEBI" id="CHEBI:24875"/>
        <label>1</label>
    </ligand>
</feature>
<keyword evidence="8 10" id="KW-0386">Hypusine biosynthesis</keyword>
<dbReference type="Proteomes" id="UP001472866">
    <property type="component" value="Chromosome 17"/>
</dbReference>
<feature type="binding site" evidence="10">
    <location>
        <position position="261"/>
    </location>
    <ligand>
        <name>Fe cation</name>
        <dbReference type="ChEBI" id="CHEBI:24875"/>
        <label>2</label>
    </ligand>
</feature>
<evidence type="ECO:0000256" key="1">
    <source>
        <dbReference type="ARBA" id="ARBA00000068"/>
    </source>
</evidence>
<evidence type="ECO:0000256" key="5">
    <source>
        <dbReference type="ARBA" id="ARBA00023002"/>
    </source>
</evidence>
<sequence>MAAVVPQRECDEERLRALGKRLLDQECAFAKRYRCLFALMNVKPSELTRQPLLACLQDQKHGALLRHEVAYVLGQMQDEAEEVVGELIRVVGDETDDVMVRHEAAEALGAIGSETGVSVLRQHLKDDTREVAETCELALHRIEDAAASRDGDVPEHEGSQFNTVDPTLVSEGVSGKTREELERLALDETASMHDRYEAIFAARNRGGEEAVSLMSKCLETAKSALLKHEVAFVLGQLQNAQATEVLVRVLKDPAEHPMVRHEAAEALGSVAESDDQVMGLLREYCKDEVQCVGQSCVVALDMLETKENFEYCEALA</sequence>
<evidence type="ECO:0000256" key="12">
    <source>
        <dbReference type="SAM" id="MobiDB-lite"/>
    </source>
</evidence>
<evidence type="ECO:0000256" key="3">
    <source>
        <dbReference type="ARBA" id="ARBA00022723"/>
    </source>
</evidence>
<dbReference type="EMBL" id="CP151517">
    <property type="protein sequence ID" value="WZN66883.1"/>
    <property type="molecule type" value="Genomic_DNA"/>
</dbReference>
<feature type="binding site" evidence="10">
    <location>
        <position position="103"/>
    </location>
    <ligand>
        <name>Fe cation</name>
        <dbReference type="ChEBI" id="CHEBI:24875"/>
        <label>1</label>
    </ligand>
</feature>
<dbReference type="Gene3D" id="1.25.10.10">
    <property type="entry name" value="Leucine-rich Repeat Variant"/>
    <property type="match status" value="2"/>
</dbReference>
<name>A0AAX4PMB6_9CHLO</name>
<feature type="compositionally biased region" description="Basic and acidic residues" evidence="12">
    <location>
        <begin position="148"/>
        <end position="158"/>
    </location>
</feature>
<accession>A0AAX4PMB6</accession>
<keyword evidence="14" id="KW-1185">Reference proteome</keyword>
<evidence type="ECO:0000256" key="4">
    <source>
        <dbReference type="ARBA" id="ARBA00022737"/>
    </source>
</evidence>
<feature type="binding site" evidence="10">
    <location>
        <position position="229"/>
    </location>
    <ligand>
        <name>Fe cation</name>
        <dbReference type="ChEBI" id="CHEBI:24875"/>
        <label>2</label>
    </ligand>
</feature>
<comment type="similarity">
    <text evidence="10">Belongs to the deoxyhypusine hydroxylase family.</text>
</comment>
<dbReference type="PANTHER" id="PTHR12697:SF5">
    <property type="entry name" value="DEOXYHYPUSINE HYDROXYLASE"/>
    <property type="match status" value="1"/>
</dbReference>
<evidence type="ECO:0000256" key="2">
    <source>
        <dbReference type="ARBA" id="ARBA00005041"/>
    </source>
</evidence>
<evidence type="ECO:0000313" key="13">
    <source>
        <dbReference type="EMBL" id="WZN66883.1"/>
    </source>
</evidence>
<dbReference type="Pfam" id="PF13646">
    <property type="entry name" value="HEAT_2"/>
    <property type="match status" value="2"/>
</dbReference>
<comment type="function">
    <text evidence="10">Catalyzes the hydroxylation of the N(6)-(4-aminobutyl)-L-lysine intermediate to form hypusine, an essential post-translational modification only found in mature eIF-5A factor.</text>
</comment>
<evidence type="ECO:0000256" key="8">
    <source>
        <dbReference type="ARBA" id="ARBA00023256"/>
    </source>
</evidence>
<reference evidence="13 14" key="1">
    <citation type="submission" date="2024-03" db="EMBL/GenBank/DDBJ databases">
        <title>Complete genome sequence of the green alga Chloropicon roscoffensis RCC1871.</title>
        <authorList>
            <person name="Lemieux C."/>
            <person name="Pombert J.-F."/>
            <person name="Otis C."/>
            <person name="Turmel M."/>
        </authorList>
    </citation>
    <scope>NUCLEOTIDE SEQUENCE [LARGE SCALE GENOMIC DNA]</scope>
    <source>
        <strain evidence="13 14">RCC1871</strain>
    </source>
</reference>
<evidence type="ECO:0000313" key="14">
    <source>
        <dbReference type="Proteomes" id="UP001472866"/>
    </source>
</evidence>
<gene>
    <name evidence="13" type="ORF">HKI87_17g84540</name>
</gene>
<dbReference type="AlphaFoldDB" id="A0AAX4PMB6"/>
<keyword evidence="5 10" id="KW-0560">Oxidoreductase</keyword>
<comment type="cofactor">
    <cofactor evidence="10">
        <name>Fe(2+)</name>
        <dbReference type="ChEBI" id="CHEBI:29033"/>
    </cofactor>
    <text evidence="10">Binds 2 Fe(2+) ions per subunit.</text>
</comment>
<evidence type="ECO:0000256" key="6">
    <source>
        <dbReference type="ARBA" id="ARBA00023004"/>
    </source>
</evidence>
<dbReference type="GO" id="GO:0046872">
    <property type="term" value="F:metal ion binding"/>
    <property type="evidence" value="ECO:0007669"/>
    <property type="project" value="UniProtKB-KW"/>
</dbReference>
<dbReference type="SMART" id="SM00567">
    <property type="entry name" value="EZ_HEAT"/>
    <property type="match status" value="6"/>
</dbReference>
<evidence type="ECO:0000256" key="10">
    <source>
        <dbReference type="HAMAP-Rule" id="MF_03101"/>
    </source>
</evidence>
<dbReference type="InterPro" id="IPR027517">
    <property type="entry name" value="Deoxyhypusine_hydroxylase"/>
</dbReference>
<keyword evidence="3 10" id="KW-0479">Metal-binding</keyword>
<dbReference type="InterPro" id="IPR016024">
    <property type="entry name" value="ARM-type_fold"/>
</dbReference>
<organism evidence="13 14">
    <name type="scientific">Chloropicon roscoffensis</name>
    <dbReference type="NCBI Taxonomy" id="1461544"/>
    <lineage>
        <taxon>Eukaryota</taxon>
        <taxon>Viridiplantae</taxon>
        <taxon>Chlorophyta</taxon>
        <taxon>Chloropicophyceae</taxon>
        <taxon>Chloropicales</taxon>
        <taxon>Chloropicaceae</taxon>
        <taxon>Chloropicon</taxon>
    </lineage>
</organism>
<feature type="binding site" evidence="10">
    <location>
        <position position="262"/>
    </location>
    <ligand>
        <name>Fe cation</name>
        <dbReference type="ChEBI" id="CHEBI:24875"/>
        <label>2</label>
    </ligand>
</feature>
<dbReference type="HAMAP" id="MF_03101">
    <property type="entry name" value="Deoxyhypusine_hydroxylase"/>
    <property type="match status" value="1"/>
</dbReference>